<dbReference type="InterPro" id="IPR051598">
    <property type="entry name" value="TSUP/Inactive_protease-like"/>
</dbReference>
<evidence type="ECO:0000256" key="5">
    <source>
        <dbReference type="ARBA" id="ARBA00023136"/>
    </source>
</evidence>
<keyword evidence="6" id="KW-1003">Cell membrane</keyword>
<feature type="transmembrane region" description="Helical" evidence="6">
    <location>
        <begin position="7"/>
        <end position="27"/>
    </location>
</feature>
<feature type="transmembrane region" description="Helical" evidence="6">
    <location>
        <begin position="206"/>
        <end position="228"/>
    </location>
</feature>
<name>A0A7Y9LFZ4_9ACTN</name>
<dbReference type="PANTHER" id="PTHR43701">
    <property type="entry name" value="MEMBRANE TRANSPORTER PROTEIN MJ0441-RELATED"/>
    <property type="match status" value="1"/>
</dbReference>
<keyword evidence="5 6" id="KW-0472">Membrane</keyword>
<proteinExistence type="inferred from homology"/>
<evidence type="ECO:0000313" key="7">
    <source>
        <dbReference type="EMBL" id="NYE75495.1"/>
    </source>
</evidence>
<dbReference type="EMBL" id="JACCBU010000001">
    <property type="protein sequence ID" value="NYE75495.1"/>
    <property type="molecule type" value="Genomic_DNA"/>
</dbReference>
<organism evidence="7 8">
    <name type="scientific">Microlunatus parietis</name>
    <dbReference type="NCBI Taxonomy" id="682979"/>
    <lineage>
        <taxon>Bacteria</taxon>
        <taxon>Bacillati</taxon>
        <taxon>Actinomycetota</taxon>
        <taxon>Actinomycetes</taxon>
        <taxon>Propionibacteriales</taxon>
        <taxon>Propionibacteriaceae</taxon>
        <taxon>Microlunatus</taxon>
    </lineage>
</organism>
<keyword evidence="8" id="KW-1185">Reference proteome</keyword>
<reference evidence="7 8" key="1">
    <citation type="submission" date="2020-07" db="EMBL/GenBank/DDBJ databases">
        <title>Sequencing the genomes of 1000 actinobacteria strains.</title>
        <authorList>
            <person name="Klenk H.-P."/>
        </authorList>
    </citation>
    <scope>NUCLEOTIDE SEQUENCE [LARGE SCALE GENOMIC DNA]</scope>
    <source>
        <strain evidence="7 8">DSM 22083</strain>
    </source>
</reference>
<evidence type="ECO:0000256" key="2">
    <source>
        <dbReference type="ARBA" id="ARBA00009142"/>
    </source>
</evidence>
<protein>
    <recommendedName>
        <fullName evidence="6">Probable membrane transporter protein</fullName>
    </recommendedName>
</protein>
<feature type="transmembrane region" description="Helical" evidence="6">
    <location>
        <begin position="47"/>
        <end position="69"/>
    </location>
</feature>
<dbReference type="AlphaFoldDB" id="A0A7Y9LFZ4"/>
<evidence type="ECO:0000256" key="3">
    <source>
        <dbReference type="ARBA" id="ARBA00022692"/>
    </source>
</evidence>
<feature type="transmembrane region" description="Helical" evidence="6">
    <location>
        <begin position="234"/>
        <end position="252"/>
    </location>
</feature>
<sequence length="254" mass="25546">MIDISVPVAVLLGLIGIAGGIGITAVGPGGVLPTIGLFALTDLSPSAVAGTAIVTHVATGLVGTAAYHRSGQLQRPATRRTAGWLAGAALLGTPAGIMINSALSPRWFGVVLAVLIIAAAVLVLVRQLRRNPFGVRHPPVPLVAAIGLLVGVAAGVIGIGGPMLTVPLLVAAGTDILEALAAAQVQSVIISGVGTIGYLAQGAVDWRLAGIVGIPELIGVLIGWRIAHALPTKVLRYALVIMMLGLAPYLAFAH</sequence>
<gene>
    <name evidence="7" type="ORF">BKA15_006824</name>
</gene>
<dbReference type="InterPro" id="IPR002781">
    <property type="entry name" value="TM_pro_TauE-like"/>
</dbReference>
<evidence type="ECO:0000256" key="6">
    <source>
        <dbReference type="RuleBase" id="RU363041"/>
    </source>
</evidence>
<accession>A0A7Y9LFZ4</accession>
<dbReference type="Proteomes" id="UP000569914">
    <property type="component" value="Unassembled WGS sequence"/>
</dbReference>
<dbReference type="RefSeq" id="WP_179757989.1">
    <property type="nucleotide sequence ID" value="NZ_JACCBU010000001.1"/>
</dbReference>
<keyword evidence="4 6" id="KW-1133">Transmembrane helix</keyword>
<dbReference type="GO" id="GO:0005886">
    <property type="term" value="C:plasma membrane"/>
    <property type="evidence" value="ECO:0007669"/>
    <property type="project" value="UniProtKB-SubCell"/>
</dbReference>
<comment type="subcellular location">
    <subcellularLocation>
        <location evidence="6">Cell membrane</location>
        <topology evidence="6">Multi-pass membrane protein</topology>
    </subcellularLocation>
    <subcellularLocation>
        <location evidence="1">Membrane</location>
        <topology evidence="1">Multi-pass membrane protein</topology>
    </subcellularLocation>
</comment>
<feature type="transmembrane region" description="Helical" evidence="6">
    <location>
        <begin position="107"/>
        <end position="128"/>
    </location>
</feature>
<comment type="caution">
    <text evidence="7">The sequence shown here is derived from an EMBL/GenBank/DDBJ whole genome shotgun (WGS) entry which is preliminary data.</text>
</comment>
<evidence type="ECO:0000256" key="1">
    <source>
        <dbReference type="ARBA" id="ARBA00004141"/>
    </source>
</evidence>
<evidence type="ECO:0000313" key="8">
    <source>
        <dbReference type="Proteomes" id="UP000569914"/>
    </source>
</evidence>
<keyword evidence="3 6" id="KW-0812">Transmembrane</keyword>
<dbReference type="Pfam" id="PF01925">
    <property type="entry name" value="TauE"/>
    <property type="match status" value="1"/>
</dbReference>
<evidence type="ECO:0000256" key="4">
    <source>
        <dbReference type="ARBA" id="ARBA00022989"/>
    </source>
</evidence>
<comment type="similarity">
    <text evidence="2 6">Belongs to the 4-toluene sulfonate uptake permease (TSUP) (TC 2.A.102) family.</text>
</comment>
<feature type="transmembrane region" description="Helical" evidence="6">
    <location>
        <begin position="81"/>
        <end position="101"/>
    </location>
</feature>
<feature type="transmembrane region" description="Helical" evidence="6">
    <location>
        <begin position="140"/>
        <end position="159"/>
    </location>
</feature>
<dbReference type="PANTHER" id="PTHR43701:SF2">
    <property type="entry name" value="MEMBRANE TRANSPORTER PROTEIN YJNA-RELATED"/>
    <property type="match status" value="1"/>
</dbReference>